<dbReference type="STRING" id="1380566.A0A179G6S0"/>
<proteinExistence type="predicted"/>
<evidence type="ECO:0000313" key="2">
    <source>
        <dbReference type="Proteomes" id="UP000078397"/>
    </source>
</evidence>
<dbReference type="KEGG" id="pchm:VFPPC_01184"/>
<accession>A0A179G6S0</accession>
<name>A0A179G6S0_METCM</name>
<evidence type="ECO:0000313" key="1">
    <source>
        <dbReference type="EMBL" id="OAQ73486.1"/>
    </source>
</evidence>
<dbReference type="Proteomes" id="UP000078397">
    <property type="component" value="Unassembled WGS sequence"/>
</dbReference>
<dbReference type="EMBL" id="LSBJ02000001">
    <property type="protein sequence ID" value="OAQ73486.1"/>
    <property type="molecule type" value="Genomic_DNA"/>
</dbReference>
<dbReference type="GeneID" id="28845051"/>
<gene>
    <name evidence="1" type="ORF">VFPPC_01184</name>
</gene>
<keyword evidence="2" id="KW-1185">Reference proteome</keyword>
<sequence length="215" mass="24165">MASNTSEIDMNNGDVAHTHARYFRINRRNFSGHYDVEEMDGTHLFYVDMWSLGSGKPDLTLHQGPDNKSPIVAVSHMPTLGSDYKIGIGDPNEPNSMQWDDLAKERLTQSGWRWIKTLTDGERAGSTLNLMWKRTKKVTVDGMTVQSMSSRNYKLQDSDTGSILAVFTGDRTYRRCGVLQLNVSYGRPFDLSVFTTCLTLYEEARRESHQSGGGG</sequence>
<reference evidence="1 2" key="1">
    <citation type="journal article" date="2016" name="PLoS Pathog.">
        <title>Biosynthesis of antibiotic leucinostatins in bio-control fungus Purpureocillium lilacinum and their inhibition on phytophthora revealed by genome mining.</title>
        <authorList>
            <person name="Wang G."/>
            <person name="Liu Z."/>
            <person name="Lin R."/>
            <person name="Li E."/>
            <person name="Mao Z."/>
            <person name="Ling J."/>
            <person name="Yang Y."/>
            <person name="Yin W.B."/>
            <person name="Xie B."/>
        </authorList>
    </citation>
    <scope>NUCLEOTIDE SEQUENCE [LARGE SCALE GENOMIC DNA]</scope>
    <source>
        <strain evidence="1">170</strain>
    </source>
</reference>
<comment type="caution">
    <text evidence="1">The sequence shown here is derived from an EMBL/GenBank/DDBJ whole genome shotgun (WGS) entry which is preliminary data.</text>
</comment>
<dbReference type="OrthoDB" id="3431997at2759"/>
<organism evidence="1 2">
    <name type="scientific">Pochonia chlamydosporia 170</name>
    <dbReference type="NCBI Taxonomy" id="1380566"/>
    <lineage>
        <taxon>Eukaryota</taxon>
        <taxon>Fungi</taxon>
        <taxon>Dikarya</taxon>
        <taxon>Ascomycota</taxon>
        <taxon>Pezizomycotina</taxon>
        <taxon>Sordariomycetes</taxon>
        <taxon>Hypocreomycetidae</taxon>
        <taxon>Hypocreales</taxon>
        <taxon>Clavicipitaceae</taxon>
        <taxon>Pochonia</taxon>
    </lineage>
</organism>
<dbReference type="AlphaFoldDB" id="A0A179G6S0"/>
<protein>
    <submittedName>
        <fullName evidence="1">Uncharacterized protein</fullName>
    </submittedName>
</protein>
<dbReference type="RefSeq" id="XP_018149569.1">
    <property type="nucleotide sequence ID" value="XM_018281057.1"/>
</dbReference>